<reference evidence="1" key="2">
    <citation type="submission" date="2025-08" db="UniProtKB">
        <authorList>
            <consortium name="Ensembl"/>
        </authorList>
    </citation>
    <scope>IDENTIFICATION</scope>
</reference>
<reference evidence="1" key="3">
    <citation type="submission" date="2025-09" db="UniProtKB">
        <authorList>
            <consortium name="Ensembl"/>
        </authorList>
    </citation>
    <scope>IDENTIFICATION</scope>
</reference>
<name>A0A671TLG6_SPAAU</name>
<protein>
    <submittedName>
        <fullName evidence="1">Uncharacterized protein</fullName>
    </submittedName>
</protein>
<dbReference type="AlphaFoldDB" id="A0A671TLG6"/>
<organism evidence="1 2">
    <name type="scientific">Sparus aurata</name>
    <name type="common">Gilthead sea bream</name>
    <dbReference type="NCBI Taxonomy" id="8175"/>
    <lineage>
        <taxon>Eukaryota</taxon>
        <taxon>Metazoa</taxon>
        <taxon>Chordata</taxon>
        <taxon>Craniata</taxon>
        <taxon>Vertebrata</taxon>
        <taxon>Euteleostomi</taxon>
        <taxon>Actinopterygii</taxon>
        <taxon>Neopterygii</taxon>
        <taxon>Teleostei</taxon>
        <taxon>Neoteleostei</taxon>
        <taxon>Acanthomorphata</taxon>
        <taxon>Eupercaria</taxon>
        <taxon>Spariformes</taxon>
        <taxon>Sparidae</taxon>
        <taxon>Sparus</taxon>
    </lineage>
</organism>
<sequence length="81" mass="9499">MKQQQRGALPHCCVPLCQASREIRWIVAIRRDKFTITPASETARRLLKRGSVPELFEWNSFSLPLPRQGAWERRQRLPEVT</sequence>
<accession>A0A671TLG6</accession>
<evidence type="ECO:0000313" key="2">
    <source>
        <dbReference type="Proteomes" id="UP000472265"/>
    </source>
</evidence>
<dbReference type="Proteomes" id="UP000472265">
    <property type="component" value="Chromosome 3"/>
</dbReference>
<keyword evidence="2" id="KW-1185">Reference proteome</keyword>
<evidence type="ECO:0000313" key="1">
    <source>
        <dbReference type="Ensembl" id="ENSSAUP00010001652.1"/>
    </source>
</evidence>
<proteinExistence type="predicted"/>
<dbReference type="Ensembl" id="ENSSAUT00010001721.1">
    <property type="protein sequence ID" value="ENSSAUP00010001652.1"/>
    <property type="gene ID" value="ENSSAUG00010000805.1"/>
</dbReference>
<dbReference type="InParanoid" id="A0A671TLG6"/>
<dbReference type="GeneTree" id="ENSGT00990000207143"/>
<reference evidence="1" key="1">
    <citation type="submission" date="2021-04" db="EMBL/GenBank/DDBJ databases">
        <authorList>
            <consortium name="Wellcome Sanger Institute Data Sharing"/>
        </authorList>
    </citation>
    <scope>NUCLEOTIDE SEQUENCE [LARGE SCALE GENOMIC DNA]</scope>
</reference>